<dbReference type="AlphaFoldDB" id="A0A6J4JCN0"/>
<proteinExistence type="predicted"/>
<dbReference type="NCBIfam" id="TIGR02246">
    <property type="entry name" value="SgcJ/EcaC family oxidoreductase"/>
    <property type="match status" value="1"/>
</dbReference>
<gene>
    <name evidence="2" type="ORF">AVDCRST_MAG76-3693</name>
</gene>
<dbReference type="SUPFAM" id="SSF54427">
    <property type="entry name" value="NTF2-like"/>
    <property type="match status" value="1"/>
</dbReference>
<dbReference type="EMBL" id="CADCSZ010000219">
    <property type="protein sequence ID" value="CAA9276254.1"/>
    <property type="molecule type" value="Genomic_DNA"/>
</dbReference>
<reference evidence="2" key="1">
    <citation type="submission" date="2020-02" db="EMBL/GenBank/DDBJ databases">
        <authorList>
            <person name="Meier V. D."/>
        </authorList>
    </citation>
    <scope>NUCLEOTIDE SEQUENCE</scope>
    <source>
        <strain evidence="2">AVDCRST_MAG76</strain>
    </source>
</reference>
<dbReference type="Pfam" id="PF14534">
    <property type="entry name" value="DUF4440"/>
    <property type="match status" value="1"/>
</dbReference>
<accession>A0A6J4JCN0</accession>
<evidence type="ECO:0000313" key="2">
    <source>
        <dbReference type="EMBL" id="CAA9276254.1"/>
    </source>
</evidence>
<protein>
    <recommendedName>
        <fullName evidence="1">DUF4440 domain-containing protein</fullName>
    </recommendedName>
</protein>
<dbReference type="InterPro" id="IPR032710">
    <property type="entry name" value="NTF2-like_dom_sf"/>
</dbReference>
<feature type="domain" description="DUF4440" evidence="1">
    <location>
        <begin position="7"/>
        <end position="118"/>
    </location>
</feature>
<name>A0A6J4JCN0_9ACTN</name>
<dbReference type="InterPro" id="IPR027843">
    <property type="entry name" value="DUF4440"/>
</dbReference>
<organism evidence="2">
    <name type="scientific">uncultured Acidimicrobiales bacterium</name>
    <dbReference type="NCBI Taxonomy" id="310071"/>
    <lineage>
        <taxon>Bacteria</taxon>
        <taxon>Bacillati</taxon>
        <taxon>Actinomycetota</taxon>
        <taxon>Acidimicrobiia</taxon>
        <taxon>Acidimicrobiales</taxon>
        <taxon>environmental samples</taxon>
    </lineage>
</organism>
<dbReference type="InterPro" id="IPR011944">
    <property type="entry name" value="Steroid_delta5-4_isomerase"/>
</dbReference>
<evidence type="ECO:0000259" key="1">
    <source>
        <dbReference type="Pfam" id="PF14534"/>
    </source>
</evidence>
<sequence length="128" mass="13309">MTTDTIVTEAFARLEQAWNDADGNAFGAPFTVDADFVDIRGSRHHGAAAIAAGHQAIFDSIYRGSHVGYSLTDSASLASGCVLGLVDATLDVPTGPLTGTQSSTITAVLVDEAGTWRIRAFHNTLVSG</sequence>
<dbReference type="Gene3D" id="3.10.450.50">
    <property type="match status" value="1"/>
</dbReference>